<feature type="compositionally biased region" description="Low complexity" evidence="1">
    <location>
        <begin position="24"/>
        <end position="35"/>
    </location>
</feature>
<reference evidence="4 6" key="2">
    <citation type="submission" date="2021-01" db="EMBL/GenBank/DDBJ databases">
        <title>Biogeographic distribution of Paracoccus.</title>
        <authorList>
            <person name="Hollensteiner J."/>
            <person name="Leineberger J."/>
            <person name="Brinkhoff T."/>
            <person name="Daniel R."/>
        </authorList>
    </citation>
    <scope>NUCLEOTIDE SEQUENCE [LARGE SCALE GENOMIC DNA]</scope>
    <source>
        <strain evidence="4 6">DSM 18447</strain>
    </source>
</reference>
<keyword evidence="3" id="KW-0378">Hydrolase</keyword>
<keyword evidence="3" id="KW-0255">Endonuclease</keyword>
<protein>
    <submittedName>
        <fullName evidence="4">Tn7 transposase TnsA N-terminal domain-containing protein</fullName>
    </submittedName>
    <submittedName>
        <fullName evidence="3">TnsA endonuclease N terminal</fullName>
    </submittedName>
</protein>
<evidence type="ECO:0000313" key="3">
    <source>
        <dbReference type="EMBL" id="SIT06010.1"/>
    </source>
</evidence>
<keyword evidence="6" id="KW-1185">Reference proteome</keyword>
<organism evidence="3 5">
    <name type="scientific">Paracoccus saliphilus</name>
    <dbReference type="NCBI Taxonomy" id="405559"/>
    <lineage>
        <taxon>Bacteria</taxon>
        <taxon>Pseudomonadati</taxon>
        <taxon>Pseudomonadota</taxon>
        <taxon>Alphaproteobacteria</taxon>
        <taxon>Rhodobacterales</taxon>
        <taxon>Paracoccaceae</taxon>
        <taxon>Paracoccus</taxon>
    </lineage>
</organism>
<dbReference type="Proteomes" id="UP000186216">
    <property type="component" value="Unassembled WGS sequence"/>
</dbReference>
<reference evidence="3 5" key="1">
    <citation type="submission" date="2017-01" db="EMBL/GenBank/DDBJ databases">
        <authorList>
            <person name="Varghese N."/>
            <person name="Submissions S."/>
        </authorList>
    </citation>
    <scope>NUCLEOTIDE SEQUENCE [LARGE SCALE GENOMIC DNA]</scope>
    <source>
        <strain evidence="3 5">DSM 18447</strain>
    </source>
</reference>
<dbReference type="InterPro" id="IPR014833">
    <property type="entry name" value="TnsA_N"/>
</dbReference>
<evidence type="ECO:0000256" key="1">
    <source>
        <dbReference type="SAM" id="MobiDB-lite"/>
    </source>
</evidence>
<dbReference type="EMBL" id="CP067140">
    <property type="protein sequence ID" value="WCR03941.1"/>
    <property type="molecule type" value="Genomic_DNA"/>
</dbReference>
<dbReference type="Pfam" id="PF08722">
    <property type="entry name" value="Tn7_TnsA-like_N"/>
    <property type="match status" value="1"/>
</dbReference>
<gene>
    <name evidence="4" type="ORF">JHX88_04065</name>
    <name evidence="3" type="ORF">SAMN05421772_1159</name>
</gene>
<dbReference type="GO" id="GO:0004519">
    <property type="term" value="F:endonuclease activity"/>
    <property type="evidence" value="ECO:0007669"/>
    <property type="project" value="UniProtKB-KW"/>
</dbReference>
<dbReference type="EMBL" id="FTOU01000015">
    <property type="protein sequence ID" value="SIT06010.1"/>
    <property type="molecule type" value="Genomic_DNA"/>
</dbReference>
<evidence type="ECO:0000259" key="2">
    <source>
        <dbReference type="Pfam" id="PF08722"/>
    </source>
</evidence>
<feature type="region of interest" description="Disordered" evidence="1">
    <location>
        <begin position="1"/>
        <end position="43"/>
    </location>
</feature>
<dbReference type="Proteomes" id="UP001215549">
    <property type="component" value="Chromosome"/>
</dbReference>
<sequence length="229" mass="25766">MSHPFNPSFTHPLPSKATRKPPARSRASSRGLLPGQTPHDPRPRLRYFESKREQDVLYQLLARPDVVDIWDQPPPVEYRAAEGRRKPHTFDFLITLADGRRIAIAVKPAAIVERHGFRETLKRIRAATPLNFADEVVLITEQRYCPSAARNAQKLHDFRRTPDPEADRIIAELTRDMSGPTPIADLVRRSGLGGRAFRAAFRAIFAGILRAVDSGDILPSTRITPEVVQ</sequence>
<dbReference type="RefSeq" id="WP_076527495.1">
    <property type="nucleotide sequence ID" value="NZ_CP067140.1"/>
</dbReference>
<evidence type="ECO:0000313" key="4">
    <source>
        <dbReference type="EMBL" id="WCR03941.1"/>
    </source>
</evidence>
<dbReference type="AlphaFoldDB" id="A0AA46A704"/>
<evidence type="ECO:0000313" key="5">
    <source>
        <dbReference type="Proteomes" id="UP000186216"/>
    </source>
</evidence>
<proteinExistence type="predicted"/>
<evidence type="ECO:0000313" key="6">
    <source>
        <dbReference type="Proteomes" id="UP001215549"/>
    </source>
</evidence>
<accession>A0AA46A704</accession>
<keyword evidence="3" id="KW-0540">Nuclease</keyword>
<name>A0AA46A704_9RHOB</name>
<feature type="domain" description="TnsA endonuclease N-terminal" evidence="2">
    <location>
        <begin position="64"/>
        <end position="127"/>
    </location>
</feature>